<evidence type="ECO:0000259" key="7">
    <source>
        <dbReference type="Pfam" id="PF17827"/>
    </source>
</evidence>
<feature type="domain" description="Release factor glutamine methyltransferase N-terminal" evidence="7">
    <location>
        <begin position="5"/>
        <end position="71"/>
    </location>
</feature>
<feature type="binding site" evidence="5">
    <location>
        <position position="164"/>
    </location>
    <ligand>
        <name>S-adenosyl-L-methionine</name>
        <dbReference type="ChEBI" id="CHEBI:59789"/>
    </ligand>
</feature>
<feature type="binding site" evidence="5">
    <location>
        <begin position="182"/>
        <end position="185"/>
    </location>
    <ligand>
        <name>substrate</name>
    </ligand>
</feature>
<evidence type="ECO:0000256" key="4">
    <source>
        <dbReference type="ARBA" id="ARBA00048391"/>
    </source>
</evidence>
<organism evidence="8 9">
    <name type="scientific">Tsuneonella aeria</name>
    <dbReference type="NCBI Taxonomy" id="1837929"/>
    <lineage>
        <taxon>Bacteria</taxon>
        <taxon>Pseudomonadati</taxon>
        <taxon>Pseudomonadota</taxon>
        <taxon>Alphaproteobacteria</taxon>
        <taxon>Sphingomonadales</taxon>
        <taxon>Erythrobacteraceae</taxon>
        <taxon>Tsuneonella</taxon>
    </lineage>
</organism>
<keyword evidence="1 5" id="KW-0489">Methyltransferase</keyword>
<dbReference type="InterPro" id="IPR050320">
    <property type="entry name" value="N5-glutamine_MTase"/>
</dbReference>
<evidence type="ECO:0000256" key="3">
    <source>
        <dbReference type="ARBA" id="ARBA00022691"/>
    </source>
</evidence>
<dbReference type="NCBIfam" id="TIGR03534">
    <property type="entry name" value="RF_mod_PrmC"/>
    <property type="match status" value="1"/>
</dbReference>
<reference evidence="8 9" key="1">
    <citation type="submission" date="2019-12" db="EMBL/GenBank/DDBJ databases">
        <title>Genomic-based taxomic classification of the family Erythrobacteraceae.</title>
        <authorList>
            <person name="Xu L."/>
        </authorList>
    </citation>
    <scope>NUCLEOTIDE SEQUENCE [LARGE SCALE GENOMIC DNA]</scope>
    <source>
        <strain evidence="8 9">100921-2</strain>
    </source>
</reference>
<dbReference type="CDD" id="cd02440">
    <property type="entry name" value="AdoMet_MTases"/>
    <property type="match status" value="1"/>
</dbReference>
<evidence type="ECO:0000313" key="8">
    <source>
        <dbReference type="EMBL" id="MXO75167.1"/>
    </source>
</evidence>
<gene>
    <name evidence="5 8" type="primary">prmC</name>
    <name evidence="8" type="ORF">GRI40_08055</name>
</gene>
<comment type="caution">
    <text evidence="8">The sequence shown here is derived from an EMBL/GenBank/DDBJ whole genome shotgun (WGS) entry which is preliminary data.</text>
</comment>
<dbReference type="HAMAP" id="MF_02126">
    <property type="entry name" value="RF_methyltr_PrmC"/>
    <property type="match status" value="1"/>
</dbReference>
<dbReference type="GO" id="GO:0032259">
    <property type="term" value="P:methylation"/>
    <property type="evidence" value="ECO:0007669"/>
    <property type="project" value="UniProtKB-KW"/>
</dbReference>
<dbReference type="InterPro" id="IPR007848">
    <property type="entry name" value="Small_mtfrase_dom"/>
</dbReference>
<evidence type="ECO:0000313" key="9">
    <source>
        <dbReference type="Proteomes" id="UP000439522"/>
    </source>
</evidence>
<dbReference type="Gene3D" id="3.40.50.150">
    <property type="entry name" value="Vaccinia Virus protein VP39"/>
    <property type="match status" value="1"/>
</dbReference>
<dbReference type="PROSITE" id="PS00092">
    <property type="entry name" value="N6_MTASE"/>
    <property type="match status" value="1"/>
</dbReference>
<comment type="catalytic activity">
    <reaction evidence="4 5">
        <text>L-glutaminyl-[peptide chain release factor] + S-adenosyl-L-methionine = N(5)-methyl-L-glutaminyl-[peptide chain release factor] + S-adenosyl-L-homocysteine + H(+)</text>
        <dbReference type="Rhea" id="RHEA:42896"/>
        <dbReference type="Rhea" id="RHEA-COMP:10271"/>
        <dbReference type="Rhea" id="RHEA-COMP:10272"/>
        <dbReference type="ChEBI" id="CHEBI:15378"/>
        <dbReference type="ChEBI" id="CHEBI:30011"/>
        <dbReference type="ChEBI" id="CHEBI:57856"/>
        <dbReference type="ChEBI" id="CHEBI:59789"/>
        <dbReference type="ChEBI" id="CHEBI:61891"/>
        <dbReference type="EC" id="2.1.1.297"/>
    </reaction>
</comment>
<dbReference type="Pfam" id="PF17827">
    <property type="entry name" value="PrmC_N"/>
    <property type="match status" value="1"/>
</dbReference>
<keyword evidence="9" id="KW-1185">Reference proteome</keyword>
<dbReference type="InterPro" id="IPR002052">
    <property type="entry name" value="DNA_methylase_N6_adenine_CS"/>
</dbReference>
<evidence type="ECO:0000256" key="1">
    <source>
        <dbReference type="ARBA" id="ARBA00022603"/>
    </source>
</evidence>
<dbReference type="InterPro" id="IPR019874">
    <property type="entry name" value="RF_methyltr_PrmC"/>
</dbReference>
<dbReference type="Pfam" id="PF05175">
    <property type="entry name" value="MTS"/>
    <property type="match status" value="1"/>
</dbReference>
<evidence type="ECO:0000256" key="2">
    <source>
        <dbReference type="ARBA" id="ARBA00022679"/>
    </source>
</evidence>
<dbReference type="GO" id="GO:0102559">
    <property type="term" value="F:peptide chain release factor N(5)-glutamine methyltransferase activity"/>
    <property type="evidence" value="ECO:0007669"/>
    <property type="project" value="UniProtKB-EC"/>
</dbReference>
<dbReference type="Proteomes" id="UP000439522">
    <property type="component" value="Unassembled WGS sequence"/>
</dbReference>
<dbReference type="InterPro" id="IPR004556">
    <property type="entry name" value="HemK-like"/>
</dbReference>
<dbReference type="EMBL" id="WTZA01000001">
    <property type="protein sequence ID" value="MXO75167.1"/>
    <property type="molecule type" value="Genomic_DNA"/>
</dbReference>
<evidence type="ECO:0000256" key="5">
    <source>
        <dbReference type="HAMAP-Rule" id="MF_02126"/>
    </source>
</evidence>
<dbReference type="InterPro" id="IPR040758">
    <property type="entry name" value="PrmC_N"/>
</dbReference>
<feature type="binding site" evidence="5">
    <location>
        <position position="137"/>
    </location>
    <ligand>
        <name>S-adenosyl-L-methionine</name>
        <dbReference type="ChEBI" id="CHEBI:59789"/>
    </ligand>
</feature>
<protein>
    <recommendedName>
        <fullName evidence="5">Release factor glutamine methyltransferase</fullName>
        <shortName evidence="5">RF MTase</shortName>
        <ecNumber evidence="5">2.1.1.297</ecNumber>
    </recommendedName>
    <alternativeName>
        <fullName evidence="5">N5-glutamine methyltransferase PrmC</fullName>
    </alternativeName>
    <alternativeName>
        <fullName evidence="5">Protein-(glutamine-N5) MTase PrmC</fullName>
    </alternativeName>
    <alternativeName>
        <fullName evidence="5">Protein-glutamine N-methyltransferase PrmC</fullName>
    </alternativeName>
</protein>
<dbReference type="OrthoDB" id="9800643at2"/>
<keyword evidence="3 5" id="KW-0949">S-adenosyl-L-methionine</keyword>
<accession>A0A6I4TET0</accession>
<comment type="function">
    <text evidence="5">Methylates the class 1 translation termination release factors RF1/PrfA and RF2/PrfB on the glutamine residue of the universally conserved GGQ motif.</text>
</comment>
<dbReference type="SUPFAM" id="SSF53335">
    <property type="entry name" value="S-adenosyl-L-methionine-dependent methyltransferases"/>
    <property type="match status" value="1"/>
</dbReference>
<dbReference type="PRINTS" id="PR00507">
    <property type="entry name" value="N12N6MTFRASE"/>
</dbReference>
<sequence>MTVGEAIRAAAARLAGVSDTARLDAELLLAHAVGTTRSGMLLSCLRDPAPAGWDRLVEQRTRHVPVAYIVGRQEFWGLDLAVAPGVLIPRADSETIVRAALAARPDARRVLDLGTGSGALLAALLSELPGATGIGVEASPAAADVAANNLAQLGLPGEVVLRDWNRPGWRADLGRFDLVVSNPPYVEDDAALAPEVRDHEPSAALFAGADGLDAYRVLIPQTAALLEPDGVAAFEIGHTQAAAVTNLAEEAGFAAALHHDLAGRPRCLVLARAVVR</sequence>
<feature type="domain" description="Methyltransferase small" evidence="6">
    <location>
        <begin position="102"/>
        <end position="190"/>
    </location>
</feature>
<dbReference type="PANTHER" id="PTHR18895:SF74">
    <property type="entry name" value="MTRF1L RELEASE FACTOR GLUTAMINE METHYLTRANSFERASE"/>
    <property type="match status" value="1"/>
</dbReference>
<dbReference type="NCBIfam" id="TIGR00536">
    <property type="entry name" value="hemK_fam"/>
    <property type="match status" value="1"/>
</dbReference>
<keyword evidence="2 5" id="KW-0808">Transferase</keyword>
<proteinExistence type="inferred from homology"/>
<dbReference type="Gene3D" id="1.10.8.10">
    <property type="entry name" value="DNA helicase RuvA subunit, C-terminal domain"/>
    <property type="match status" value="1"/>
</dbReference>
<dbReference type="PANTHER" id="PTHR18895">
    <property type="entry name" value="HEMK METHYLTRANSFERASE"/>
    <property type="match status" value="1"/>
</dbReference>
<feature type="binding site" evidence="5">
    <location>
        <begin position="114"/>
        <end position="118"/>
    </location>
    <ligand>
        <name>S-adenosyl-L-methionine</name>
        <dbReference type="ChEBI" id="CHEBI:59789"/>
    </ligand>
</feature>
<dbReference type="InterPro" id="IPR029063">
    <property type="entry name" value="SAM-dependent_MTases_sf"/>
</dbReference>
<name>A0A6I4TET0_9SPHN</name>
<dbReference type="GO" id="GO:0003676">
    <property type="term" value="F:nucleic acid binding"/>
    <property type="evidence" value="ECO:0007669"/>
    <property type="project" value="InterPro"/>
</dbReference>
<feature type="binding site" evidence="5">
    <location>
        <position position="182"/>
    </location>
    <ligand>
        <name>S-adenosyl-L-methionine</name>
        <dbReference type="ChEBI" id="CHEBI:59789"/>
    </ligand>
</feature>
<evidence type="ECO:0000259" key="6">
    <source>
        <dbReference type="Pfam" id="PF05175"/>
    </source>
</evidence>
<dbReference type="AlphaFoldDB" id="A0A6I4TET0"/>
<dbReference type="EC" id="2.1.1.297" evidence="5"/>
<dbReference type="RefSeq" id="WP_160610840.1">
    <property type="nucleotide sequence ID" value="NZ_WTZA01000001.1"/>
</dbReference>
<comment type="similarity">
    <text evidence="5">Belongs to the protein N5-glutamine methyltransferase family. PrmC subfamily.</text>
</comment>